<dbReference type="PROSITE" id="PS51257">
    <property type="entry name" value="PROKAR_LIPOPROTEIN"/>
    <property type="match status" value="1"/>
</dbReference>
<name>A0A5K1JZ40_9APHY</name>
<dbReference type="AlphaFoldDB" id="A0A5K1JZ40"/>
<evidence type="ECO:0000256" key="1">
    <source>
        <dbReference type="SAM" id="MobiDB-lite"/>
    </source>
</evidence>
<accession>A0A5K1JZ40</accession>
<proteinExistence type="predicted"/>
<feature type="region of interest" description="Disordered" evidence="1">
    <location>
        <begin position="314"/>
        <end position="335"/>
    </location>
</feature>
<reference evidence="2" key="1">
    <citation type="submission" date="2019-10" db="EMBL/GenBank/DDBJ databases">
        <authorList>
            <person name="Nor Muhammad N."/>
        </authorList>
    </citation>
    <scope>NUCLEOTIDE SEQUENCE</scope>
</reference>
<sequence>MASPARHLVSNSAPPPRMVGPVRQLVSIPFASSCPIPFASSCPIRPPPPMAYPARQLVPNTAPPHITSSGRPPTAATAIQGVAPPPPRSLPYHDYVRDHPTSSVPDSAGDWSVDAMAKWNHHAWMEMQHEATRQMEIMLEARKIDQQMEMLHNKQSTRSSSFSYGRRRSSSRAHSHSSLPYGGPVASISRKPLRRSNVSLPARSHYSNSSIGSLQLDRMVVKPPDNPAEVLASGSQGCSSGRQAFAVDARGAEMGTMANLPDSDETSNVPDRYIHPGPHASTNVVNEFDDTTGGFSDATNGRVHAMDGQADTRNGFVERDTTNGHVSDGRVTGGDAHTINGQINDGGVNAANGYVDRTAPHMNGSALAGYGGGNAMAGYGDGNTVGYGDGNATEEYGDGNATTAFDNSSAMPGHGDGNTMTAYGDGNDTGYGDGNATEGYGDGNDMAEYSDSNDMAYSDGDAFAYSDGSAMAYNDGNAMAYNGGNAMAYNDGNAGAGYGGNAMAYNDGNAGAGYRDDSATTSWTYDYADRTAIPANTVPMNVSSTGAELATTYEN</sequence>
<dbReference type="EC" id="2.3.1.97" evidence="2"/>
<keyword evidence="2" id="KW-0012">Acyltransferase</keyword>
<feature type="region of interest" description="Disordered" evidence="1">
    <location>
        <begin position="151"/>
        <end position="192"/>
    </location>
</feature>
<dbReference type="GO" id="GO:0004379">
    <property type="term" value="F:glycylpeptide N-tetradecanoyltransferase activity"/>
    <property type="evidence" value="ECO:0007669"/>
    <property type="project" value="UniProtKB-EC"/>
</dbReference>
<protein>
    <submittedName>
        <fullName evidence="2">Glycylpeptide N-tetradecanoyltransferase (NMT) (Peptide N-myristoyltransferase))</fullName>
        <ecNumber evidence="2">2.3.1.97</ecNumber>
    </submittedName>
</protein>
<dbReference type="EMBL" id="LR726815">
    <property type="protein sequence ID" value="VWO98228.1"/>
    <property type="molecule type" value="Genomic_DNA"/>
</dbReference>
<evidence type="ECO:0000313" key="2">
    <source>
        <dbReference type="EMBL" id="VWO98228.1"/>
    </source>
</evidence>
<feature type="region of interest" description="Disordered" evidence="1">
    <location>
        <begin position="66"/>
        <end position="89"/>
    </location>
</feature>
<organism evidence="2">
    <name type="scientific">Ganoderma boninense</name>
    <dbReference type="NCBI Taxonomy" id="34458"/>
    <lineage>
        <taxon>Eukaryota</taxon>
        <taxon>Fungi</taxon>
        <taxon>Dikarya</taxon>
        <taxon>Basidiomycota</taxon>
        <taxon>Agaricomycotina</taxon>
        <taxon>Agaricomycetes</taxon>
        <taxon>Polyporales</taxon>
        <taxon>Polyporaceae</taxon>
        <taxon>Ganoderma</taxon>
    </lineage>
</organism>
<gene>
    <name evidence="2" type="primary">P34809</name>
</gene>
<feature type="compositionally biased region" description="Basic residues" evidence="1">
    <location>
        <begin position="165"/>
        <end position="175"/>
    </location>
</feature>
<keyword evidence="2" id="KW-0808">Transferase</keyword>